<evidence type="ECO:0000256" key="2">
    <source>
        <dbReference type="ARBA" id="ARBA00004389"/>
    </source>
</evidence>
<evidence type="ECO:0000256" key="6">
    <source>
        <dbReference type="ARBA" id="ARBA00022989"/>
    </source>
</evidence>
<dbReference type="PANTHER" id="PTHR32219">
    <property type="entry name" value="RNA-BINDING PROTEIN YLMH-RELATED"/>
    <property type="match status" value="1"/>
</dbReference>
<dbReference type="InterPro" id="IPR055282">
    <property type="entry name" value="PPI1-4"/>
</dbReference>
<organism evidence="11 12">
    <name type="scientific">Corchorus olitorius</name>
    <dbReference type="NCBI Taxonomy" id="93759"/>
    <lineage>
        <taxon>Eukaryota</taxon>
        <taxon>Viridiplantae</taxon>
        <taxon>Streptophyta</taxon>
        <taxon>Embryophyta</taxon>
        <taxon>Tracheophyta</taxon>
        <taxon>Spermatophyta</taxon>
        <taxon>Magnoliopsida</taxon>
        <taxon>eudicotyledons</taxon>
        <taxon>Gunneridae</taxon>
        <taxon>Pentapetalae</taxon>
        <taxon>rosids</taxon>
        <taxon>malvids</taxon>
        <taxon>Malvales</taxon>
        <taxon>Malvaceae</taxon>
        <taxon>Grewioideae</taxon>
        <taxon>Apeibeae</taxon>
        <taxon>Corchorus</taxon>
    </lineage>
</organism>
<keyword evidence="3" id="KW-1003">Cell membrane</keyword>
<keyword evidence="4" id="KW-0812">Transmembrane</keyword>
<dbReference type="GO" id="GO:0005789">
    <property type="term" value="C:endoplasmic reticulum membrane"/>
    <property type="evidence" value="ECO:0007669"/>
    <property type="project" value="UniProtKB-SubCell"/>
</dbReference>
<comment type="similarity">
    <text evidence="9">Belongs to the plant Proton pump-interactor protein family.</text>
</comment>
<dbReference type="GO" id="GO:0005886">
    <property type="term" value="C:plasma membrane"/>
    <property type="evidence" value="ECO:0007669"/>
    <property type="project" value="UniProtKB-SubCell"/>
</dbReference>
<proteinExistence type="inferred from homology"/>
<reference evidence="12" key="1">
    <citation type="submission" date="2013-09" db="EMBL/GenBank/DDBJ databases">
        <title>Corchorus olitorius genome sequencing.</title>
        <authorList>
            <person name="Alam M."/>
            <person name="Haque M.S."/>
            <person name="Islam M.S."/>
            <person name="Emdad E.M."/>
            <person name="Islam M.M."/>
            <person name="Ahmed B."/>
            <person name="Halim A."/>
            <person name="Hossen Q.M.M."/>
            <person name="Hossain M.Z."/>
            <person name="Ahmed R."/>
            <person name="Khan M.M."/>
            <person name="Islam R."/>
            <person name="Rashid M.M."/>
            <person name="Khan S.A."/>
            <person name="Rahman M.S."/>
            <person name="Alam M."/>
            <person name="Yahiya A.S."/>
            <person name="Khan M.S."/>
            <person name="Azam M.S."/>
            <person name="Haque T."/>
            <person name="Lashkar M.Z.H."/>
            <person name="Akhand A.I."/>
            <person name="Morshed G."/>
            <person name="Roy S."/>
            <person name="Uddin K.S."/>
            <person name="Rabeya T."/>
            <person name="Hossain A.S."/>
            <person name="Chowdhury A."/>
            <person name="Snigdha A.R."/>
            <person name="Mortoza M.S."/>
            <person name="Matin S.A."/>
            <person name="Hoque S.M.E."/>
            <person name="Islam M.K."/>
            <person name="Roy D.K."/>
            <person name="Haider R."/>
            <person name="Moosa M.M."/>
            <person name="Elias S.M."/>
            <person name="Hasan A.M."/>
            <person name="Jahan S."/>
            <person name="Shafiuddin M."/>
            <person name="Mahmood N."/>
            <person name="Shommy N.S."/>
        </authorList>
    </citation>
    <scope>NUCLEOTIDE SEQUENCE [LARGE SCALE GENOMIC DNA]</scope>
    <source>
        <strain evidence="12">cv. O-4</strain>
    </source>
</reference>
<feature type="coiled-coil region" evidence="10">
    <location>
        <begin position="247"/>
        <end position="274"/>
    </location>
</feature>
<keyword evidence="8" id="KW-0472">Membrane</keyword>
<dbReference type="EMBL" id="AWUE01013268">
    <property type="protein sequence ID" value="OMP07378.1"/>
    <property type="molecule type" value="Genomic_DNA"/>
</dbReference>
<dbReference type="OrthoDB" id="1096364at2759"/>
<evidence type="ECO:0000256" key="3">
    <source>
        <dbReference type="ARBA" id="ARBA00022475"/>
    </source>
</evidence>
<evidence type="ECO:0000256" key="5">
    <source>
        <dbReference type="ARBA" id="ARBA00022824"/>
    </source>
</evidence>
<keyword evidence="6" id="KW-1133">Transmembrane helix</keyword>
<dbReference type="PANTHER" id="PTHR32219:SF16">
    <property type="entry name" value="CORE-2_I-BRANCHING BETA-1,6-N-ACETYLGLUCOSAMINYLTRANSFERASE FAMILY PROTEIN"/>
    <property type="match status" value="1"/>
</dbReference>
<evidence type="ECO:0000256" key="1">
    <source>
        <dbReference type="ARBA" id="ARBA00004162"/>
    </source>
</evidence>
<evidence type="ECO:0000313" key="11">
    <source>
        <dbReference type="EMBL" id="OMP07378.1"/>
    </source>
</evidence>
<evidence type="ECO:0000256" key="8">
    <source>
        <dbReference type="ARBA" id="ARBA00023136"/>
    </source>
</evidence>
<keyword evidence="12" id="KW-1185">Reference proteome</keyword>
<dbReference type="Proteomes" id="UP000187203">
    <property type="component" value="Unassembled WGS sequence"/>
</dbReference>
<evidence type="ECO:0000256" key="4">
    <source>
        <dbReference type="ARBA" id="ARBA00022692"/>
    </source>
</evidence>
<protein>
    <submittedName>
        <fullName evidence="11">Uncharacterized protein</fullName>
    </submittedName>
</protein>
<comment type="caution">
    <text evidence="11">The sequence shown here is derived from an EMBL/GenBank/DDBJ whole genome shotgun (WGS) entry which is preliminary data.</text>
</comment>
<comment type="subcellular location">
    <subcellularLocation>
        <location evidence="1">Cell membrane</location>
        <topology evidence="1">Single-pass membrane protein</topology>
    </subcellularLocation>
    <subcellularLocation>
        <location evidence="2">Endoplasmic reticulum membrane</location>
        <topology evidence="2">Single-pass membrane protein</topology>
    </subcellularLocation>
</comment>
<sequence length="283" mass="33456">MASATVENGGILQINELMMLEENPDPKSRLKQAKKVLASLREDQWQVYERLRQREEEIQAYKLSCLKRREEDFRRMWSDRGEKLASLKRDLEKLTFANNAYKDRAIKSEDKINNYNLHFRMHHGTNNMKNEKKVLKEINVSCQKKGDDSTLSVDEISIRIQNLQWGYYYPRNMVSEKQVIEEIHKLKLARDKAIANAPVKGKFWNSLPPKNVIKQQIKIMEKDSMDEDRKKHLRLRAKIEVLKQSISIEAKNDIDSLKRQLSHIETKKEEALKVVLDLMYPQY</sequence>
<evidence type="ECO:0000256" key="10">
    <source>
        <dbReference type="SAM" id="Coils"/>
    </source>
</evidence>
<evidence type="ECO:0000256" key="9">
    <source>
        <dbReference type="ARBA" id="ARBA00038080"/>
    </source>
</evidence>
<keyword evidence="7 10" id="KW-0175">Coiled coil</keyword>
<keyword evidence="5" id="KW-0256">Endoplasmic reticulum</keyword>
<accession>A0A1R3KK65</accession>
<gene>
    <name evidence="11" type="ORF">COLO4_07399</name>
</gene>
<evidence type="ECO:0000256" key="7">
    <source>
        <dbReference type="ARBA" id="ARBA00023054"/>
    </source>
</evidence>
<evidence type="ECO:0000313" key="12">
    <source>
        <dbReference type="Proteomes" id="UP000187203"/>
    </source>
</evidence>
<dbReference type="AlphaFoldDB" id="A0A1R3KK65"/>
<name>A0A1R3KK65_9ROSI</name>